<comment type="function">
    <text evidence="1">Acts as a defensive agent. Recognizes blood group fucosylated oligosaccharides including A, B, H and Lewis B-type antigens. Does not recognize Lewis A antigen and has low affinity for monovalent haptens.</text>
</comment>
<evidence type="ECO:0000256" key="5">
    <source>
        <dbReference type="ARBA" id="ARBA00022734"/>
    </source>
</evidence>
<comment type="similarity">
    <text evidence="2">Belongs to the fucolectin family.</text>
</comment>
<dbReference type="Proteomes" id="UP000324632">
    <property type="component" value="Chromosome 3"/>
</dbReference>
<protein>
    <submittedName>
        <fullName evidence="9">Fucolectin-5</fullName>
    </submittedName>
</protein>
<feature type="domain" description="Fucolectin tachylectin-4 pentraxin-1" evidence="8">
    <location>
        <begin position="16"/>
        <end position="111"/>
    </location>
</feature>
<name>A0A5A9PNR3_9TELE</name>
<organism evidence="9 10">
    <name type="scientific">Triplophysa tibetana</name>
    <dbReference type="NCBI Taxonomy" id="1572043"/>
    <lineage>
        <taxon>Eukaryota</taxon>
        <taxon>Metazoa</taxon>
        <taxon>Chordata</taxon>
        <taxon>Craniata</taxon>
        <taxon>Vertebrata</taxon>
        <taxon>Euteleostomi</taxon>
        <taxon>Actinopterygii</taxon>
        <taxon>Neopterygii</taxon>
        <taxon>Teleostei</taxon>
        <taxon>Ostariophysi</taxon>
        <taxon>Cypriniformes</taxon>
        <taxon>Nemacheilidae</taxon>
        <taxon>Triplophysa</taxon>
    </lineage>
</organism>
<comment type="caution">
    <text evidence="9">The sequence shown here is derived from an EMBL/GenBank/DDBJ whole genome shotgun (WGS) entry which is preliminary data.</text>
</comment>
<keyword evidence="5" id="KW-0430">Lectin</keyword>
<dbReference type="Gene3D" id="2.60.120.260">
    <property type="entry name" value="Galactose-binding domain-like"/>
    <property type="match status" value="1"/>
</dbReference>
<dbReference type="GO" id="GO:0046872">
    <property type="term" value="F:metal ion binding"/>
    <property type="evidence" value="ECO:0007669"/>
    <property type="project" value="UniProtKB-KW"/>
</dbReference>
<sequence length="111" mass="12160">MNKILLEIGPDNRDDHQNLAFQGTATQSSIHLDMLAQYAIDGVRYGPDPTASPYCSVTDYDIDPWWGLDLLDTYSIRTVIITTDGSSLDLASGAEIRIGNSLENNGNNNPM</sequence>
<evidence type="ECO:0000256" key="2">
    <source>
        <dbReference type="ARBA" id="ARBA00010147"/>
    </source>
</evidence>
<keyword evidence="4" id="KW-0479">Metal-binding</keyword>
<dbReference type="GO" id="GO:0042806">
    <property type="term" value="F:fucose binding"/>
    <property type="evidence" value="ECO:0007669"/>
    <property type="project" value="UniProtKB-ARBA"/>
</dbReference>
<proteinExistence type="inferred from homology"/>
<evidence type="ECO:0000256" key="6">
    <source>
        <dbReference type="ARBA" id="ARBA00022837"/>
    </source>
</evidence>
<gene>
    <name evidence="9" type="ORF">E1301_Tti008709</name>
</gene>
<dbReference type="SUPFAM" id="SSF49785">
    <property type="entry name" value="Galactose-binding domain-like"/>
    <property type="match status" value="1"/>
</dbReference>
<evidence type="ECO:0000256" key="4">
    <source>
        <dbReference type="ARBA" id="ARBA00022723"/>
    </source>
</evidence>
<dbReference type="Pfam" id="PF22633">
    <property type="entry name" value="F5_F8_type_C_2"/>
    <property type="match status" value="1"/>
</dbReference>
<keyword evidence="6" id="KW-0106">Calcium</keyword>
<dbReference type="EMBL" id="SOYY01000003">
    <property type="protein sequence ID" value="KAA0722791.1"/>
    <property type="molecule type" value="Genomic_DNA"/>
</dbReference>
<reference evidence="9 10" key="1">
    <citation type="journal article" date="2019" name="Mol. Ecol. Resour.">
        <title>Chromosome-level genome assembly of Triplophysa tibetana, a fish adapted to the harsh high-altitude environment of the Tibetan Plateau.</title>
        <authorList>
            <person name="Yang X."/>
            <person name="Liu H."/>
            <person name="Ma Z."/>
            <person name="Zou Y."/>
            <person name="Zou M."/>
            <person name="Mao Y."/>
            <person name="Li X."/>
            <person name="Wang H."/>
            <person name="Chen T."/>
            <person name="Wang W."/>
            <person name="Yang R."/>
        </authorList>
    </citation>
    <scope>NUCLEOTIDE SEQUENCE [LARGE SCALE GENOMIC DNA]</scope>
    <source>
        <strain evidence="9">TTIB1903HZAU</strain>
        <tissue evidence="9">Muscle</tissue>
    </source>
</reference>
<dbReference type="InterPro" id="IPR006585">
    <property type="entry name" value="FTP1"/>
</dbReference>
<evidence type="ECO:0000313" key="9">
    <source>
        <dbReference type="EMBL" id="KAA0722791.1"/>
    </source>
</evidence>
<evidence type="ECO:0000259" key="8">
    <source>
        <dbReference type="SMART" id="SM00607"/>
    </source>
</evidence>
<keyword evidence="10" id="KW-1185">Reference proteome</keyword>
<evidence type="ECO:0000256" key="3">
    <source>
        <dbReference type="ARBA" id="ARBA00011233"/>
    </source>
</evidence>
<dbReference type="GO" id="GO:0010185">
    <property type="term" value="P:regulation of cellular defense response"/>
    <property type="evidence" value="ECO:0007669"/>
    <property type="project" value="UniProtKB-ARBA"/>
</dbReference>
<dbReference type="InterPro" id="IPR008979">
    <property type="entry name" value="Galactose-bd-like_sf"/>
</dbReference>
<dbReference type="AlphaFoldDB" id="A0A5A9PNR3"/>
<dbReference type="PANTHER" id="PTHR45713">
    <property type="entry name" value="FTP DOMAIN-CONTAINING PROTEIN"/>
    <property type="match status" value="1"/>
</dbReference>
<keyword evidence="7" id="KW-1015">Disulfide bond</keyword>
<evidence type="ECO:0000256" key="7">
    <source>
        <dbReference type="ARBA" id="ARBA00023157"/>
    </source>
</evidence>
<dbReference type="InterPro" id="IPR051941">
    <property type="entry name" value="BG_Antigen-Binding_Lectin"/>
</dbReference>
<accession>A0A5A9PNR3</accession>
<evidence type="ECO:0000256" key="1">
    <source>
        <dbReference type="ARBA" id="ARBA00002219"/>
    </source>
</evidence>
<dbReference type="GO" id="GO:0001868">
    <property type="term" value="P:regulation of complement activation, lectin pathway"/>
    <property type="evidence" value="ECO:0007669"/>
    <property type="project" value="UniProtKB-ARBA"/>
</dbReference>
<dbReference type="SMART" id="SM00607">
    <property type="entry name" value="FTP"/>
    <property type="match status" value="1"/>
</dbReference>
<comment type="subunit">
    <text evidence="3">Homotrimer.</text>
</comment>
<dbReference type="PANTHER" id="PTHR45713:SF6">
    <property type="entry name" value="F5_8 TYPE C DOMAIN-CONTAINING PROTEIN"/>
    <property type="match status" value="1"/>
</dbReference>
<evidence type="ECO:0000313" key="10">
    <source>
        <dbReference type="Proteomes" id="UP000324632"/>
    </source>
</evidence>